<evidence type="ECO:0000313" key="2">
    <source>
        <dbReference type="Proteomes" id="UP001168528"/>
    </source>
</evidence>
<protein>
    <submittedName>
        <fullName evidence="1">Acyl-CoA reductase</fullName>
    </submittedName>
</protein>
<accession>A0ABT8R0A5</accession>
<dbReference type="Proteomes" id="UP001168528">
    <property type="component" value="Unassembled WGS sequence"/>
</dbReference>
<gene>
    <name evidence="1" type="ORF">Q0590_02535</name>
</gene>
<reference evidence="1" key="1">
    <citation type="submission" date="2023-07" db="EMBL/GenBank/DDBJ databases">
        <title>The genome sequence of Rhodocytophaga aerolata KACC 12507.</title>
        <authorList>
            <person name="Zhang X."/>
        </authorList>
    </citation>
    <scope>NUCLEOTIDE SEQUENCE</scope>
    <source>
        <strain evidence="1">KACC 12507</strain>
    </source>
</reference>
<proteinExistence type="predicted"/>
<organism evidence="1 2">
    <name type="scientific">Rhodocytophaga aerolata</name>
    <dbReference type="NCBI Taxonomy" id="455078"/>
    <lineage>
        <taxon>Bacteria</taxon>
        <taxon>Pseudomonadati</taxon>
        <taxon>Bacteroidota</taxon>
        <taxon>Cytophagia</taxon>
        <taxon>Cytophagales</taxon>
        <taxon>Rhodocytophagaceae</taxon>
        <taxon>Rhodocytophaga</taxon>
    </lineage>
</organism>
<sequence>MTIQERIYTFSELGKDLSQLSEEEYQHLALQAKTSNQWFTPDNIRVVLQAVSRQLHPELLAKWAASYNLGDNKPKRVGVVMAGHTPAEGFHDCLCVLFSGHQLLAKLHVQDEVLLKKIFRLLIEINPEFEKQIIVADRLNNIDALLATISENMVAQFTKYFHHIPSIIRTPTKSCAVLNGNETSVELADLAKDMLQDFGLSNRNVSKLYVPGGYSFTHFFESIESWKSLMLHHKYVNNYDYNKSILLINQLPHQDNGFLLLHENEKLFSPVAVVHYEYYKDMDELTKKIQASQHQLQSIVAQRGWYPGSIDFGRTTAPALNEYIGGIDTMQFLSSL</sequence>
<dbReference type="EMBL" id="JAUKPO010000001">
    <property type="protein sequence ID" value="MDO1445106.1"/>
    <property type="molecule type" value="Genomic_DNA"/>
</dbReference>
<evidence type="ECO:0000313" key="1">
    <source>
        <dbReference type="EMBL" id="MDO1445106.1"/>
    </source>
</evidence>
<keyword evidence="2" id="KW-1185">Reference proteome</keyword>
<dbReference type="RefSeq" id="WP_302035901.1">
    <property type="nucleotide sequence ID" value="NZ_JAUKPO010000001.1"/>
</dbReference>
<comment type="caution">
    <text evidence="1">The sequence shown here is derived from an EMBL/GenBank/DDBJ whole genome shotgun (WGS) entry which is preliminary data.</text>
</comment>
<name>A0ABT8R0A5_9BACT</name>